<dbReference type="InterPro" id="IPR000182">
    <property type="entry name" value="GNAT_dom"/>
</dbReference>
<dbReference type="SUPFAM" id="SSF55729">
    <property type="entry name" value="Acyl-CoA N-acyltransferases (Nat)"/>
    <property type="match status" value="1"/>
</dbReference>
<comment type="caution">
    <text evidence="4">The sequence shown here is derived from an EMBL/GenBank/DDBJ whole genome shotgun (WGS) entry which is preliminary data.</text>
</comment>
<reference evidence="4 5" key="1">
    <citation type="submission" date="2015-11" db="EMBL/GenBank/DDBJ databases">
        <title>Genomic analysis of 38 Legionella species identifies large and diverse effector repertoires.</title>
        <authorList>
            <person name="Burstein D."/>
            <person name="Amaro F."/>
            <person name="Zusman T."/>
            <person name="Lifshitz Z."/>
            <person name="Cohen O."/>
            <person name="Gilbert J.A."/>
            <person name="Pupko T."/>
            <person name="Shuman H.A."/>
            <person name="Segal G."/>
        </authorList>
    </citation>
    <scope>NUCLEOTIDE SEQUENCE [LARGE SCALE GENOMIC DNA]</scope>
    <source>
        <strain evidence="4 5">SE-32A-C8</strain>
    </source>
</reference>
<dbReference type="PATRIC" id="fig|448.7.peg.1643"/>
<gene>
    <name evidence="4" type="primary">rimI_1</name>
    <name evidence="4" type="ORF">Lery_1575</name>
</gene>
<evidence type="ECO:0000313" key="5">
    <source>
        <dbReference type="Proteomes" id="UP000054773"/>
    </source>
</evidence>
<accession>A0A0W0TQ85</accession>
<dbReference type="Proteomes" id="UP000054773">
    <property type="component" value="Unassembled WGS sequence"/>
</dbReference>
<keyword evidence="5" id="KW-1185">Reference proteome</keyword>
<dbReference type="Gene3D" id="3.40.630.30">
    <property type="match status" value="1"/>
</dbReference>
<sequence length="251" mass="27981">MPIRPMTKEDCKAFLALDRIVFPNEKAWTEYTFNYYFQPGLAFVSYDEKTGQMKGYVFAKPEGNNIHISNLGVDPEAAGNKIGMRLMETVIEAAQAHYTQPSISLQVRKGNDIAKRLYTKFGFVITNDAADEGFDAMKRPLHLVPAKQQTDILILQPALKNTPKGIQAVEQEIKRLRKNALSFFSIGNNRKADAIEAALNQAVLDKDSDVRQNAAVKTALARHRLCSFFGTKTADALLNVNKSYPMTSFSG</sequence>
<dbReference type="STRING" id="448.Lery_1575"/>
<protein>
    <submittedName>
        <fullName evidence="4">GCN5-related N-acetyltransferase</fullName>
    </submittedName>
</protein>
<dbReference type="Pfam" id="PF00583">
    <property type="entry name" value="Acetyltransf_1"/>
    <property type="match status" value="1"/>
</dbReference>
<keyword evidence="2" id="KW-0012">Acyltransferase</keyword>
<evidence type="ECO:0000256" key="2">
    <source>
        <dbReference type="ARBA" id="ARBA00023315"/>
    </source>
</evidence>
<dbReference type="AlphaFoldDB" id="A0A0W0TQ85"/>
<dbReference type="InterPro" id="IPR016181">
    <property type="entry name" value="Acyl_CoA_acyltransferase"/>
</dbReference>
<dbReference type="PANTHER" id="PTHR43420">
    <property type="entry name" value="ACETYLTRANSFERASE"/>
    <property type="match status" value="1"/>
</dbReference>
<dbReference type="PROSITE" id="PS51186">
    <property type="entry name" value="GNAT"/>
    <property type="match status" value="1"/>
</dbReference>
<keyword evidence="1 4" id="KW-0808">Transferase</keyword>
<name>A0A0W0TQ85_LEGER</name>
<dbReference type="CDD" id="cd04301">
    <property type="entry name" value="NAT_SF"/>
    <property type="match status" value="1"/>
</dbReference>
<proteinExistence type="predicted"/>
<evidence type="ECO:0000256" key="1">
    <source>
        <dbReference type="ARBA" id="ARBA00022679"/>
    </source>
</evidence>
<evidence type="ECO:0000313" key="4">
    <source>
        <dbReference type="EMBL" id="KTC97736.1"/>
    </source>
</evidence>
<dbReference type="OrthoDB" id="5652728at2"/>
<dbReference type="InterPro" id="IPR050680">
    <property type="entry name" value="YpeA/RimI_acetyltransf"/>
</dbReference>
<organism evidence="4 5">
    <name type="scientific">Legionella erythra</name>
    <dbReference type="NCBI Taxonomy" id="448"/>
    <lineage>
        <taxon>Bacteria</taxon>
        <taxon>Pseudomonadati</taxon>
        <taxon>Pseudomonadota</taxon>
        <taxon>Gammaproteobacteria</taxon>
        <taxon>Legionellales</taxon>
        <taxon>Legionellaceae</taxon>
        <taxon>Legionella</taxon>
    </lineage>
</organism>
<dbReference type="RefSeq" id="WP_058526708.1">
    <property type="nucleotide sequence ID" value="NZ_CAAAHY010000016.1"/>
</dbReference>
<dbReference type="GO" id="GO:0016747">
    <property type="term" value="F:acyltransferase activity, transferring groups other than amino-acyl groups"/>
    <property type="evidence" value="ECO:0007669"/>
    <property type="project" value="InterPro"/>
</dbReference>
<evidence type="ECO:0000259" key="3">
    <source>
        <dbReference type="PROSITE" id="PS51186"/>
    </source>
</evidence>
<feature type="domain" description="N-acetyltransferase" evidence="3">
    <location>
        <begin position="1"/>
        <end position="142"/>
    </location>
</feature>
<dbReference type="EMBL" id="LNYA01000024">
    <property type="protein sequence ID" value="KTC97736.1"/>
    <property type="molecule type" value="Genomic_DNA"/>
</dbReference>